<evidence type="ECO:0000256" key="3">
    <source>
        <dbReference type="ARBA" id="ARBA00022801"/>
    </source>
</evidence>
<dbReference type="InParanoid" id="A0A330L4Q2"/>
<dbReference type="InterPro" id="IPR023170">
    <property type="entry name" value="HhH_base_excis_C"/>
</dbReference>
<accession>A0A330L4Q2</accession>
<evidence type="ECO:0000313" key="9">
    <source>
        <dbReference type="Proteomes" id="UP000248168"/>
    </source>
</evidence>
<evidence type="ECO:0000256" key="2">
    <source>
        <dbReference type="ARBA" id="ARBA00022763"/>
    </source>
</evidence>
<dbReference type="RefSeq" id="WP_121989142.1">
    <property type="nucleotide sequence ID" value="NZ_OUNR01000012.1"/>
</dbReference>
<keyword evidence="5 8" id="KW-0456">Lyase</keyword>
<dbReference type="PANTHER" id="PTHR43286:SF1">
    <property type="entry name" value="ENDONUCLEASE III-LIKE PROTEIN 1"/>
    <property type="match status" value="1"/>
</dbReference>
<protein>
    <submittedName>
        <fullName evidence="8">Endonuclease III</fullName>
        <ecNumber evidence="8">4.2.99.18</ecNumber>
    </submittedName>
</protein>
<evidence type="ECO:0000256" key="1">
    <source>
        <dbReference type="ARBA" id="ARBA00008343"/>
    </source>
</evidence>
<evidence type="ECO:0000313" key="8">
    <source>
        <dbReference type="EMBL" id="SPP64814.1"/>
    </source>
</evidence>
<dbReference type="Gene3D" id="1.10.340.30">
    <property type="entry name" value="Hypothetical protein, domain 2"/>
    <property type="match status" value="1"/>
</dbReference>
<keyword evidence="3" id="KW-0378">Hydrolase</keyword>
<evidence type="ECO:0000259" key="7">
    <source>
        <dbReference type="SMART" id="SM00478"/>
    </source>
</evidence>
<dbReference type="Gene3D" id="1.10.1670.10">
    <property type="entry name" value="Helix-hairpin-Helix base-excision DNA repair enzymes (C-terminal)"/>
    <property type="match status" value="1"/>
</dbReference>
<dbReference type="InterPro" id="IPR000445">
    <property type="entry name" value="HhH_motif"/>
</dbReference>
<dbReference type="CDD" id="cd00056">
    <property type="entry name" value="ENDO3c"/>
    <property type="match status" value="1"/>
</dbReference>
<dbReference type="EC" id="4.2.99.18" evidence="8"/>
<dbReference type="OrthoDB" id="9800977at2"/>
<keyword evidence="9" id="KW-1185">Reference proteome</keyword>
<dbReference type="SMART" id="SM00478">
    <property type="entry name" value="ENDO3c"/>
    <property type="match status" value="1"/>
</dbReference>
<comment type="similarity">
    <text evidence="1">Belongs to the Nth/MutY family.</text>
</comment>
<dbReference type="GO" id="GO:0006285">
    <property type="term" value="P:base-excision repair, AP site formation"/>
    <property type="evidence" value="ECO:0007669"/>
    <property type="project" value="TreeGrafter"/>
</dbReference>
<gene>
    <name evidence="8" type="primary">nth</name>
    <name evidence="8" type="ORF">NITLEN_20454</name>
</gene>
<dbReference type="Pfam" id="PF00730">
    <property type="entry name" value="HhH-GPD"/>
    <property type="match status" value="1"/>
</dbReference>
<keyword evidence="6" id="KW-0326">Glycosidase</keyword>
<dbReference type="Pfam" id="PF00633">
    <property type="entry name" value="HHH"/>
    <property type="match status" value="1"/>
</dbReference>
<dbReference type="SUPFAM" id="SSF48150">
    <property type="entry name" value="DNA-glycosylase"/>
    <property type="match status" value="1"/>
</dbReference>
<dbReference type="AlphaFoldDB" id="A0A330L4Q2"/>
<keyword evidence="4" id="KW-0234">DNA repair</keyword>
<evidence type="ECO:0000256" key="6">
    <source>
        <dbReference type="ARBA" id="ARBA00023295"/>
    </source>
</evidence>
<dbReference type="GO" id="GO:0003677">
    <property type="term" value="F:DNA binding"/>
    <property type="evidence" value="ECO:0007669"/>
    <property type="project" value="InterPro"/>
</dbReference>
<feature type="domain" description="HhH-GPD" evidence="7">
    <location>
        <begin position="45"/>
        <end position="192"/>
    </location>
</feature>
<organism evidence="8 9">
    <name type="scientific">Nitrospira lenta</name>
    <dbReference type="NCBI Taxonomy" id="1436998"/>
    <lineage>
        <taxon>Bacteria</taxon>
        <taxon>Pseudomonadati</taxon>
        <taxon>Nitrospirota</taxon>
        <taxon>Nitrospiria</taxon>
        <taxon>Nitrospirales</taxon>
        <taxon>Nitrospiraceae</taxon>
        <taxon>Nitrospira</taxon>
    </lineage>
</organism>
<evidence type="ECO:0000256" key="5">
    <source>
        <dbReference type="ARBA" id="ARBA00023239"/>
    </source>
</evidence>
<dbReference type="PANTHER" id="PTHR43286">
    <property type="entry name" value="ENDONUCLEASE III-LIKE PROTEIN 1"/>
    <property type="match status" value="1"/>
</dbReference>
<dbReference type="FunFam" id="1.10.340.30:FF:000001">
    <property type="entry name" value="Endonuclease III"/>
    <property type="match status" value="1"/>
</dbReference>
<keyword evidence="8" id="KW-0255">Endonuclease</keyword>
<dbReference type="GO" id="GO:0006289">
    <property type="term" value="P:nucleotide-excision repair"/>
    <property type="evidence" value="ECO:0007669"/>
    <property type="project" value="TreeGrafter"/>
</dbReference>
<proteinExistence type="inferred from homology"/>
<keyword evidence="2" id="KW-0227">DNA damage</keyword>
<sequence length="219" mass="24914">MRQDQIHAAIRIVRREIRQWQEPVVGVVARESNRDPFRILISCLLSLRTKDKTTGEASERLFALAYEPATMLALPLKAIEQAIYPVCFYRTKAKSIHKICQRILGTYDGVVPDSIDELVTLSGVGRKTANLVVTVGYGKPGICVDIHVHRISNRWGYIKTEAPDESEEALRRKLPPQYWITFNDLLVPFGQNLCQPVSPWCSKCKLTEYCDRVGVEKSR</sequence>
<dbReference type="GO" id="GO:0140078">
    <property type="term" value="F:class I DNA-(apurinic or apyrimidinic site) endonuclease activity"/>
    <property type="evidence" value="ECO:0007669"/>
    <property type="project" value="UniProtKB-EC"/>
</dbReference>
<reference evidence="9" key="1">
    <citation type="submission" date="2018-04" db="EMBL/GenBank/DDBJ databases">
        <authorList>
            <person name="Lucker S."/>
            <person name="Sakoula D."/>
        </authorList>
    </citation>
    <scope>NUCLEOTIDE SEQUENCE [LARGE SCALE GENOMIC DNA]</scope>
</reference>
<dbReference type="PROSITE" id="PS01155">
    <property type="entry name" value="ENDONUCLEASE_III_2"/>
    <property type="match status" value="1"/>
</dbReference>
<dbReference type="Proteomes" id="UP000248168">
    <property type="component" value="Unassembled WGS sequence"/>
</dbReference>
<dbReference type="InterPro" id="IPR011257">
    <property type="entry name" value="DNA_glycosylase"/>
</dbReference>
<dbReference type="InterPro" id="IPR004036">
    <property type="entry name" value="Endonuclease-III-like_CS2"/>
</dbReference>
<keyword evidence="8" id="KW-0540">Nuclease</keyword>
<dbReference type="PIRSF" id="PIRSF001435">
    <property type="entry name" value="Nth"/>
    <property type="match status" value="1"/>
</dbReference>
<name>A0A330L4Q2_9BACT</name>
<evidence type="ECO:0000256" key="4">
    <source>
        <dbReference type="ARBA" id="ARBA00023204"/>
    </source>
</evidence>
<dbReference type="EMBL" id="OUNR01000012">
    <property type="protein sequence ID" value="SPP64814.1"/>
    <property type="molecule type" value="Genomic_DNA"/>
</dbReference>
<dbReference type="InterPro" id="IPR003265">
    <property type="entry name" value="HhH-GPD_domain"/>
</dbReference>
<dbReference type="GO" id="GO:0000703">
    <property type="term" value="F:oxidized pyrimidine nucleobase lesion DNA N-glycosylase activity"/>
    <property type="evidence" value="ECO:0007669"/>
    <property type="project" value="TreeGrafter"/>
</dbReference>